<keyword evidence="7 10" id="KW-0808">Transferase</keyword>
<evidence type="ECO:0000256" key="3">
    <source>
        <dbReference type="ARBA" id="ARBA00004845"/>
    </source>
</evidence>
<dbReference type="UniPathway" id="UPA00357">
    <property type="reaction ID" value="UER00474"/>
</dbReference>
<dbReference type="AlphaFoldDB" id="A0A846MPX0"/>
<sequence length="286" mass="31743">MKKRIVQVGDIACGSEQLFLISGPCVIEDESIMMQTAQKLKEISERLGIPVIYKSSFQKDNRSSLKYYTGPGLEEGLRILQKIKDTFGFPVLSDVHYPSQVAAAAEVLDVIQIPAYLCMQTDLMVTVAKTGKVINIKHGQFLAPENMIKPVQKAVDAGNDQIILTERGYTFGYNDLIVDPRSFYHLNQTGYPVVFDITHSIRKYGIPSADPRGGAREFLPTIARAGVAAGVDGVFIETHPNPAEALCDAASQMCVFDLEEFLKPLIEIHNLEVKYRPVFSEQTETK</sequence>
<evidence type="ECO:0000259" key="9">
    <source>
        <dbReference type="Pfam" id="PF00793"/>
    </source>
</evidence>
<comment type="pathway">
    <text evidence="3">Carbohydrate biosynthesis; 3-deoxy-D-manno-octulosonate biosynthesis; 3-deoxy-D-manno-octulosonate from D-ribulose 5-phosphate: step 2/3.</text>
</comment>
<dbReference type="Proteomes" id="UP000537126">
    <property type="component" value="Unassembled WGS sequence"/>
</dbReference>
<reference evidence="10 11" key="1">
    <citation type="submission" date="2020-03" db="EMBL/GenBank/DDBJ databases">
        <title>Genomic Encyclopedia of Type Strains, Phase IV (KMG-IV): sequencing the most valuable type-strain genomes for metagenomic binning, comparative biology and taxonomic classification.</title>
        <authorList>
            <person name="Goeker M."/>
        </authorList>
    </citation>
    <scope>NUCLEOTIDE SEQUENCE [LARGE SCALE GENOMIC DNA]</scope>
    <source>
        <strain evidence="10 11">DSM 5718</strain>
    </source>
</reference>
<evidence type="ECO:0000256" key="4">
    <source>
        <dbReference type="ARBA" id="ARBA00010499"/>
    </source>
</evidence>
<evidence type="ECO:0000256" key="2">
    <source>
        <dbReference type="ARBA" id="ARBA00004756"/>
    </source>
</evidence>
<dbReference type="NCBIfam" id="NF003543">
    <property type="entry name" value="PRK05198.1"/>
    <property type="match status" value="1"/>
</dbReference>
<comment type="similarity">
    <text evidence="4">Belongs to the KdsA family.</text>
</comment>
<dbReference type="GO" id="GO:0009103">
    <property type="term" value="P:lipopolysaccharide biosynthetic process"/>
    <property type="evidence" value="ECO:0007669"/>
    <property type="project" value="UniProtKB-UniPathway"/>
</dbReference>
<accession>A0A846MPX0</accession>
<dbReference type="NCBIfam" id="TIGR01362">
    <property type="entry name" value="KDO8P_synth"/>
    <property type="match status" value="1"/>
</dbReference>
<evidence type="ECO:0000313" key="10">
    <source>
        <dbReference type="EMBL" id="NIK73613.1"/>
    </source>
</evidence>
<evidence type="ECO:0000256" key="6">
    <source>
        <dbReference type="ARBA" id="ARBA00022490"/>
    </source>
</evidence>
<organism evidence="10 11">
    <name type="scientific">Thermonema lapsum</name>
    <dbReference type="NCBI Taxonomy" id="28195"/>
    <lineage>
        <taxon>Bacteria</taxon>
        <taxon>Pseudomonadati</taxon>
        <taxon>Bacteroidota</taxon>
        <taxon>Cytophagia</taxon>
        <taxon>Cytophagales</taxon>
        <taxon>Thermonemataceae</taxon>
        <taxon>Thermonema</taxon>
    </lineage>
</organism>
<dbReference type="RefSeq" id="WP_166918894.1">
    <property type="nucleotide sequence ID" value="NZ_JAASRN010000002.1"/>
</dbReference>
<dbReference type="InterPro" id="IPR013785">
    <property type="entry name" value="Aldolase_TIM"/>
</dbReference>
<evidence type="ECO:0000256" key="5">
    <source>
        <dbReference type="ARBA" id="ARBA00012693"/>
    </source>
</evidence>
<protein>
    <recommendedName>
        <fullName evidence="5">3-deoxy-8-phosphooctulonate synthase</fullName>
        <ecNumber evidence="5">2.5.1.55</ecNumber>
    </recommendedName>
</protein>
<evidence type="ECO:0000256" key="7">
    <source>
        <dbReference type="ARBA" id="ARBA00022679"/>
    </source>
</evidence>
<comment type="catalytic activity">
    <reaction evidence="8">
        <text>D-arabinose 5-phosphate + phosphoenolpyruvate + H2O = 3-deoxy-alpha-D-manno-2-octulosonate-8-phosphate + phosphate</text>
        <dbReference type="Rhea" id="RHEA:14053"/>
        <dbReference type="ChEBI" id="CHEBI:15377"/>
        <dbReference type="ChEBI" id="CHEBI:43474"/>
        <dbReference type="ChEBI" id="CHEBI:57693"/>
        <dbReference type="ChEBI" id="CHEBI:58702"/>
        <dbReference type="ChEBI" id="CHEBI:85985"/>
        <dbReference type="EC" id="2.5.1.55"/>
    </reaction>
</comment>
<dbReference type="Gene3D" id="3.20.20.70">
    <property type="entry name" value="Aldolase class I"/>
    <property type="match status" value="1"/>
</dbReference>
<name>A0A846MPX0_9BACT</name>
<dbReference type="Pfam" id="PF00793">
    <property type="entry name" value="DAHP_synth_1"/>
    <property type="match status" value="1"/>
</dbReference>
<dbReference type="PANTHER" id="PTHR21057">
    <property type="entry name" value="PHOSPHO-2-DEHYDRO-3-DEOXYHEPTONATE ALDOLASE"/>
    <property type="match status" value="1"/>
</dbReference>
<comment type="pathway">
    <text evidence="2">Bacterial outer membrane biogenesis; lipopolysaccharide biosynthesis.</text>
</comment>
<dbReference type="GO" id="GO:0008676">
    <property type="term" value="F:3-deoxy-8-phosphooctulonate synthase activity"/>
    <property type="evidence" value="ECO:0007669"/>
    <property type="project" value="UniProtKB-EC"/>
</dbReference>
<dbReference type="EMBL" id="JAASRN010000002">
    <property type="protein sequence ID" value="NIK73613.1"/>
    <property type="molecule type" value="Genomic_DNA"/>
</dbReference>
<feature type="domain" description="DAHP synthetase I/KDSA" evidence="9">
    <location>
        <begin position="10"/>
        <end position="268"/>
    </location>
</feature>
<dbReference type="InterPro" id="IPR006218">
    <property type="entry name" value="DAHP1/KDSA"/>
</dbReference>
<comment type="subcellular location">
    <subcellularLocation>
        <location evidence="1">Cytoplasm</location>
    </subcellularLocation>
</comment>
<proteinExistence type="inferred from homology"/>
<dbReference type="InterPro" id="IPR006269">
    <property type="entry name" value="KDO8P_synthase"/>
</dbReference>
<keyword evidence="6" id="KW-0963">Cytoplasm</keyword>
<dbReference type="SUPFAM" id="SSF51569">
    <property type="entry name" value="Aldolase"/>
    <property type="match status" value="1"/>
</dbReference>
<dbReference type="GO" id="GO:0005737">
    <property type="term" value="C:cytoplasm"/>
    <property type="evidence" value="ECO:0007669"/>
    <property type="project" value="UniProtKB-SubCell"/>
</dbReference>
<dbReference type="EC" id="2.5.1.55" evidence="5"/>
<keyword evidence="11" id="KW-1185">Reference proteome</keyword>
<gene>
    <name evidence="10" type="ORF">FHS56_001126</name>
</gene>
<dbReference type="UniPathway" id="UPA00030"/>
<evidence type="ECO:0000256" key="8">
    <source>
        <dbReference type="ARBA" id="ARBA00049112"/>
    </source>
</evidence>
<evidence type="ECO:0000256" key="1">
    <source>
        <dbReference type="ARBA" id="ARBA00004496"/>
    </source>
</evidence>
<evidence type="ECO:0000313" key="11">
    <source>
        <dbReference type="Proteomes" id="UP000537126"/>
    </source>
</evidence>
<comment type="caution">
    <text evidence="10">The sequence shown here is derived from an EMBL/GenBank/DDBJ whole genome shotgun (WGS) entry which is preliminary data.</text>
</comment>